<dbReference type="InterPro" id="IPR050240">
    <property type="entry name" value="DNA_pol_type-B"/>
</dbReference>
<dbReference type="Gene3D" id="3.30.420.10">
    <property type="entry name" value="Ribonuclease H-like superfamily/Ribonuclease H"/>
    <property type="match status" value="1"/>
</dbReference>
<evidence type="ECO:0000256" key="3">
    <source>
        <dbReference type="ARBA" id="ARBA00024411"/>
    </source>
</evidence>
<dbReference type="Gene3D" id="2.40.50.730">
    <property type="match status" value="2"/>
</dbReference>
<dbReference type="PANTHER" id="PTHR10322:SF23">
    <property type="entry name" value="DNA POLYMERASE DELTA CATALYTIC SUBUNIT"/>
    <property type="match status" value="1"/>
</dbReference>
<feature type="compositionally biased region" description="Polar residues" evidence="4">
    <location>
        <begin position="41"/>
        <end position="58"/>
    </location>
</feature>
<dbReference type="AlphaFoldDB" id="A0A409V9J3"/>
<dbReference type="Proteomes" id="UP000284842">
    <property type="component" value="Unassembled WGS sequence"/>
</dbReference>
<dbReference type="Pfam" id="PF03104">
    <property type="entry name" value="DNA_pol_B_exo1"/>
    <property type="match status" value="1"/>
</dbReference>
<dbReference type="GO" id="GO:0003676">
    <property type="term" value="F:nucleic acid binding"/>
    <property type="evidence" value="ECO:0007669"/>
    <property type="project" value="InterPro"/>
</dbReference>
<evidence type="ECO:0000256" key="1">
    <source>
        <dbReference type="ARBA" id="ARBA00022679"/>
    </source>
</evidence>
<evidence type="ECO:0000256" key="2">
    <source>
        <dbReference type="ARBA" id="ARBA00022695"/>
    </source>
</evidence>
<evidence type="ECO:0000256" key="4">
    <source>
        <dbReference type="SAM" id="MobiDB-lite"/>
    </source>
</evidence>
<feature type="domain" description="DNA-directed DNA polymerase family B exonuclease" evidence="5">
    <location>
        <begin position="209"/>
        <end position="459"/>
    </location>
</feature>
<dbReference type="OrthoDB" id="3071638at2759"/>
<dbReference type="InterPro" id="IPR036397">
    <property type="entry name" value="RNaseH_sf"/>
</dbReference>
<sequence length="1068" mass="120841">MSQYSPNRGLKRPLGPSRTEPNLDELDSAKRPRISGPGAASESQIGQRSTNTQGNFNNRPFADVLKEWEEIGNVTNISECAICFIDPYVVCFALVEPEAGQQRRARPALGDLDPNHKPIIFQQLDVEELVDPRTGESIFGVFGVTEDQNSVMARVTNVKPYFFVACPNGFTDDDVIPFIQHLNRGVCKYKGFGWTRETFNSDVGRLAPKLRFMIDTGAVSMNWIEVPKRRYDVVPQQSKLSTCQLEIEVSLDNLVVHEPEGDWAKIAPLRILSLDLECFFAKERGPDLAKDPIHQISNMVTLHGTVSTSILRAPGSVSDANSGEERPFIRNIFTVKSCDPIVGSQVLSFDDESQMLRRWGEFVKEVDPDVIVGYNSTGFDLPMTLQRSAFLRLDRLPLSRIREYSVEIKKKKFASKGYPNGRMWNDIKLPGRLLFDVMRFMHRDRDLTSHGIGCYTLNNVARIELGQRKEADLGPKINDLQNGDSTTRRELAVYCLKDAYLPNQIISKSGLLVQEIETALGSGQPFHFLLASIEENDMKRRFEVFKKAYRHGYIISDTGNMDQLDSIMSSKTRQEAASAADLNDTSPRSSIDNDSLNLSFLSTETRDGILCNDTSREYHTRSSTLDSRTIVKNWRMSLCTPEEQDALLKKVTIPLMELIDPDDTDIAKLVFEKSEMTSQLLNFIKTSQEEAVEMKKSKWYQKGKVEVIPFSKVKQADLDRIGVLYHDAADRFEQTAVETMLHRYRNGSLMRFKEYWNTPSRELVDYLHYMDLSIKLMPHVMEAASRRHIEIVFAGLMDIIKNLQYEQILVPEVSARPNFADTPQRFATTPVYTTEGDPGQGKAVFFTGSIDYGVATRQAGQEFSFPLSPAMTEHIERLTGDNHVDTLFLPTAGAVGSSAVQPLHVLFVEAKRPAISRHRPSATKEERDQSAIKLLRTHEPQVVAEAMAGVNSKMRQLKESELQGHSRMTRLQIEDLKMTGVVWCLTDGIYWVFGLVAYVPQGNQVGRGKWHNIRLGHAKNERLEVNHNDNKELKYLMFLLLALTTINPQNILEHIELYEVVVADTHST</sequence>
<dbReference type="STRING" id="181874.A0A409V9J3"/>
<dbReference type="GO" id="GO:0000166">
    <property type="term" value="F:nucleotide binding"/>
    <property type="evidence" value="ECO:0007669"/>
    <property type="project" value="InterPro"/>
</dbReference>
<dbReference type="InParanoid" id="A0A409V9J3"/>
<dbReference type="EMBL" id="NHTK01006124">
    <property type="protein sequence ID" value="PPQ63378.1"/>
    <property type="molecule type" value="Genomic_DNA"/>
</dbReference>
<organism evidence="6 7">
    <name type="scientific">Panaeolus cyanescens</name>
    <dbReference type="NCBI Taxonomy" id="181874"/>
    <lineage>
        <taxon>Eukaryota</taxon>
        <taxon>Fungi</taxon>
        <taxon>Dikarya</taxon>
        <taxon>Basidiomycota</taxon>
        <taxon>Agaricomycotina</taxon>
        <taxon>Agaricomycetes</taxon>
        <taxon>Agaricomycetidae</taxon>
        <taxon>Agaricales</taxon>
        <taxon>Agaricineae</taxon>
        <taxon>Galeropsidaceae</taxon>
        <taxon>Panaeolus</taxon>
    </lineage>
</organism>
<keyword evidence="7" id="KW-1185">Reference proteome</keyword>
<dbReference type="PANTHER" id="PTHR10322">
    <property type="entry name" value="DNA POLYMERASE CATALYTIC SUBUNIT"/>
    <property type="match status" value="1"/>
</dbReference>
<comment type="caution">
    <text evidence="6">The sequence shown here is derived from an EMBL/GenBank/DDBJ whole genome shotgun (WGS) entry which is preliminary data.</text>
</comment>
<proteinExistence type="predicted"/>
<reference evidence="6 7" key="1">
    <citation type="journal article" date="2018" name="Evol. Lett.">
        <title>Horizontal gene cluster transfer increased hallucinogenic mushroom diversity.</title>
        <authorList>
            <person name="Reynolds H.T."/>
            <person name="Vijayakumar V."/>
            <person name="Gluck-Thaler E."/>
            <person name="Korotkin H.B."/>
            <person name="Matheny P.B."/>
            <person name="Slot J.C."/>
        </authorList>
    </citation>
    <scope>NUCLEOTIDE SEQUENCE [LARGE SCALE GENOMIC DNA]</scope>
    <source>
        <strain evidence="6 7">2629</strain>
    </source>
</reference>
<dbReference type="InterPro" id="IPR012337">
    <property type="entry name" value="RNaseH-like_sf"/>
</dbReference>
<dbReference type="SUPFAM" id="SSF53098">
    <property type="entry name" value="Ribonuclease H-like"/>
    <property type="match status" value="1"/>
</dbReference>
<protein>
    <recommendedName>
        <fullName evidence="3">DNA polymerase delta catalytic subunit</fullName>
    </recommendedName>
</protein>
<feature type="region of interest" description="Disordered" evidence="4">
    <location>
        <begin position="1"/>
        <end position="58"/>
    </location>
</feature>
<evidence type="ECO:0000313" key="7">
    <source>
        <dbReference type="Proteomes" id="UP000284842"/>
    </source>
</evidence>
<accession>A0A409V9J3</accession>
<feature type="region of interest" description="Disordered" evidence="4">
    <location>
        <begin position="569"/>
        <end position="591"/>
    </location>
</feature>
<dbReference type="GO" id="GO:0003887">
    <property type="term" value="F:DNA-directed DNA polymerase activity"/>
    <property type="evidence" value="ECO:0007669"/>
    <property type="project" value="InterPro"/>
</dbReference>
<dbReference type="SMART" id="SM00486">
    <property type="entry name" value="POLBc"/>
    <property type="match status" value="1"/>
</dbReference>
<dbReference type="InterPro" id="IPR006133">
    <property type="entry name" value="DNA-dir_DNA_pol_B_exonuc"/>
</dbReference>
<keyword evidence="2" id="KW-0548">Nucleotidyltransferase</keyword>
<keyword evidence="1" id="KW-0808">Transferase</keyword>
<evidence type="ECO:0000313" key="6">
    <source>
        <dbReference type="EMBL" id="PPQ63378.1"/>
    </source>
</evidence>
<evidence type="ECO:0000259" key="5">
    <source>
        <dbReference type="Pfam" id="PF03104"/>
    </source>
</evidence>
<name>A0A409V9J3_9AGAR</name>
<dbReference type="InterPro" id="IPR006172">
    <property type="entry name" value="DNA-dir_DNA_pol_B"/>
</dbReference>
<gene>
    <name evidence="6" type="ORF">CVT24_005643</name>
</gene>